<name>A0AAD9X3S1_9ROSI</name>
<keyword evidence="4" id="KW-1185">Reference proteome</keyword>
<sequence length="347" mass="39199">MTSSFKVVFPAKLGDDAKVNILISPSGTLDVQLLQQHFLPEDMEAILKIPTGPSGFADTMLWHYKGYERYSVKSGYWLRCKMVEESGTSNATSLTQWWNFLWKMNVPLKIIFFIWRACFDWIPTTANLARQKVSVSGRCPVCNDATDSTLHALWNCKNLKAIRAEWRPILGSNNNVVTGEKQRQRIWIPPSQGQYKTNCSTIIDRRKGWIGFGIIIRNMNGEVMASSAHSIIANFSFKVAQLLAIKKSIQFGLDCGLALCLLEISEFMVVNWLLDGNHKNSDSGMILEEIVDMINTGNRVAVISIFRSANMPAYVLAGEALKILEDVFWMEECPCYLDDLLKADMHV</sequence>
<proteinExistence type="predicted"/>
<protein>
    <recommendedName>
        <fullName evidence="5">Reverse transcriptase zinc-binding domain-containing protein</fullName>
    </recommendedName>
</protein>
<dbReference type="InterPro" id="IPR026960">
    <property type="entry name" value="RVT-Znf"/>
</dbReference>
<dbReference type="Pfam" id="PF13456">
    <property type="entry name" value="RVT_3"/>
    <property type="match status" value="1"/>
</dbReference>
<feature type="domain" description="Reverse transcriptase zinc-binding" evidence="2">
    <location>
        <begin position="70"/>
        <end position="160"/>
    </location>
</feature>
<evidence type="ECO:0008006" key="5">
    <source>
        <dbReference type="Google" id="ProtNLM"/>
    </source>
</evidence>
<dbReference type="GO" id="GO:0003676">
    <property type="term" value="F:nucleic acid binding"/>
    <property type="evidence" value="ECO:0007669"/>
    <property type="project" value="InterPro"/>
</dbReference>
<dbReference type="PANTHER" id="PTHR47074:SF48">
    <property type="entry name" value="POLYNUCLEOTIDYL TRANSFERASE, RIBONUCLEASE H-LIKE SUPERFAMILY PROTEIN"/>
    <property type="match status" value="1"/>
</dbReference>
<organism evidence="3 4">
    <name type="scientific">Dipteronia dyeriana</name>
    <dbReference type="NCBI Taxonomy" id="168575"/>
    <lineage>
        <taxon>Eukaryota</taxon>
        <taxon>Viridiplantae</taxon>
        <taxon>Streptophyta</taxon>
        <taxon>Embryophyta</taxon>
        <taxon>Tracheophyta</taxon>
        <taxon>Spermatophyta</taxon>
        <taxon>Magnoliopsida</taxon>
        <taxon>eudicotyledons</taxon>
        <taxon>Gunneridae</taxon>
        <taxon>Pentapetalae</taxon>
        <taxon>rosids</taxon>
        <taxon>malvids</taxon>
        <taxon>Sapindales</taxon>
        <taxon>Sapindaceae</taxon>
        <taxon>Hippocastanoideae</taxon>
        <taxon>Acereae</taxon>
        <taxon>Dipteronia</taxon>
    </lineage>
</organism>
<dbReference type="EMBL" id="JANJYI010000004">
    <property type="protein sequence ID" value="KAK2652206.1"/>
    <property type="molecule type" value="Genomic_DNA"/>
</dbReference>
<comment type="caution">
    <text evidence="3">The sequence shown here is derived from an EMBL/GenBank/DDBJ whole genome shotgun (WGS) entry which is preliminary data.</text>
</comment>
<evidence type="ECO:0000259" key="1">
    <source>
        <dbReference type="Pfam" id="PF13456"/>
    </source>
</evidence>
<dbReference type="Pfam" id="PF13966">
    <property type="entry name" value="zf-RVT"/>
    <property type="match status" value="1"/>
</dbReference>
<dbReference type="Proteomes" id="UP001280121">
    <property type="component" value="Unassembled WGS sequence"/>
</dbReference>
<dbReference type="InterPro" id="IPR052929">
    <property type="entry name" value="RNase_H-like_EbsB-rel"/>
</dbReference>
<evidence type="ECO:0000313" key="3">
    <source>
        <dbReference type="EMBL" id="KAK2652206.1"/>
    </source>
</evidence>
<dbReference type="AlphaFoldDB" id="A0AAD9X3S1"/>
<evidence type="ECO:0000259" key="2">
    <source>
        <dbReference type="Pfam" id="PF13966"/>
    </source>
</evidence>
<accession>A0AAD9X3S1</accession>
<evidence type="ECO:0000313" key="4">
    <source>
        <dbReference type="Proteomes" id="UP001280121"/>
    </source>
</evidence>
<feature type="domain" description="RNase H type-1" evidence="1">
    <location>
        <begin position="211"/>
        <end position="319"/>
    </location>
</feature>
<reference evidence="3" key="1">
    <citation type="journal article" date="2023" name="Plant J.">
        <title>Genome sequences and population genomics provide insights into the demographic history, inbreeding, and mutation load of two 'living fossil' tree species of Dipteronia.</title>
        <authorList>
            <person name="Feng Y."/>
            <person name="Comes H.P."/>
            <person name="Chen J."/>
            <person name="Zhu S."/>
            <person name="Lu R."/>
            <person name="Zhang X."/>
            <person name="Li P."/>
            <person name="Qiu J."/>
            <person name="Olsen K.M."/>
            <person name="Qiu Y."/>
        </authorList>
    </citation>
    <scope>NUCLEOTIDE SEQUENCE</scope>
    <source>
        <strain evidence="3">KIB01</strain>
    </source>
</reference>
<dbReference type="GO" id="GO:0004523">
    <property type="term" value="F:RNA-DNA hybrid ribonuclease activity"/>
    <property type="evidence" value="ECO:0007669"/>
    <property type="project" value="InterPro"/>
</dbReference>
<gene>
    <name evidence="3" type="ORF">Ddye_012062</name>
</gene>
<dbReference type="InterPro" id="IPR002156">
    <property type="entry name" value="RNaseH_domain"/>
</dbReference>
<dbReference type="PANTHER" id="PTHR47074">
    <property type="entry name" value="BNAC02G40300D PROTEIN"/>
    <property type="match status" value="1"/>
</dbReference>